<gene>
    <name evidence="1" type="ORF">S06H3_47655</name>
</gene>
<feature type="non-terminal residue" evidence="1">
    <location>
        <position position="1"/>
    </location>
</feature>
<dbReference type="EMBL" id="BARV01029945">
    <property type="protein sequence ID" value="GAI35774.1"/>
    <property type="molecule type" value="Genomic_DNA"/>
</dbReference>
<accession>X1PXU5</accession>
<reference evidence="1" key="1">
    <citation type="journal article" date="2014" name="Front. Microbiol.">
        <title>High frequency of phylogenetically diverse reductive dehalogenase-homologous genes in deep subseafloor sedimentary metagenomes.</title>
        <authorList>
            <person name="Kawai M."/>
            <person name="Futagami T."/>
            <person name="Toyoda A."/>
            <person name="Takaki Y."/>
            <person name="Nishi S."/>
            <person name="Hori S."/>
            <person name="Arai W."/>
            <person name="Tsubouchi T."/>
            <person name="Morono Y."/>
            <person name="Uchiyama I."/>
            <person name="Ito T."/>
            <person name="Fujiyama A."/>
            <person name="Inagaki F."/>
            <person name="Takami H."/>
        </authorList>
    </citation>
    <scope>NUCLEOTIDE SEQUENCE</scope>
    <source>
        <strain evidence="1">Expedition CK06-06</strain>
    </source>
</reference>
<proteinExistence type="predicted"/>
<dbReference type="AlphaFoldDB" id="X1PXU5"/>
<comment type="caution">
    <text evidence="1">The sequence shown here is derived from an EMBL/GenBank/DDBJ whole genome shotgun (WGS) entry which is preliminary data.</text>
</comment>
<sequence>QKKPHDNVIRLSREENVELIESPNPKQEIKTINERFGKDKYDIIIKNLEDMRASMMDPC</sequence>
<organism evidence="1">
    <name type="scientific">marine sediment metagenome</name>
    <dbReference type="NCBI Taxonomy" id="412755"/>
    <lineage>
        <taxon>unclassified sequences</taxon>
        <taxon>metagenomes</taxon>
        <taxon>ecological metagenomes</taxon>
    </lineage>
</organism>
<protein>
    <submittedName>
        <fullName evidence="1">Uncharacterized protein</fullName>
    </submittedName>
</protein>
<name>X1PXU5_9ZZZZ</name>
<evidence type="ECO:0000313" key="1">
    <source>
        <dbReference type="EMBL" id="GAI35774.1"/>
    </source>
</evidence>